<gene>
    <name evidence="13" type="ORF">SNR37_003266</name>
</gene>
<evidence type="ECO:0000313" key="13">
    <source>
        <dbReference type="EMBL" id="MEE1673839.1"/>
    </source>
</evidence>
<evidence type="ECO:0000313" key="14">
    <source>
        <dbReference type="Proteomes" id="UP001310248"/>
    </source>
</evidence>
<keyword evidence="7" id="KW-0676">Redox-active center</keyword>
<evidence type="ECO:0000256" key="5">
    <source>
        <dbReference type="ARBA" id="ARBA00023002"/>
    </source>
</evidence>
<protein>
    <recommendedName>
        <fullName evidence="2">thioredoxin-dependent peroxiredoxin</fullName>
        <ecNumber evidence="2">1.11.1.24</ecNumber>
    </recommendedName>
    <alternativeName>
        <fullName evidence="8">Thioredoxin peroxidase</fullName>
    </alternativeName>
    <alternativeName>
        <fullName evidence="10">Thioredoxin-dependent peroxiredoxin Bcp</fullName>
    </alternativeName>
</protein>
<dbReference type="InterPro" id="IPR050924">
    <property type="entry name" value="Peroxiredoxin_BCP/PrxQ"/>
</dbReference>
<evidence type="ECO:0000256" key="3">
    <source>
        <dbReference type="ARBA" id="ARBA00022559"/>
    </source>
</evidence>
<dbReference type="Pfam" id="PF00578">
    <property type="entry name" value="AhpC-TSA"/>
    <property type="match status" value="1"/>
</dbReference>
<proteinExistence type="inferred from homology"/>
<comment type="catalytic activity">
    <reaction evidence="11">
        <text>a hydroperoxide + [thioredoxin]-dithiol = an alcohol + [thioredoxin]-disulfide + H2O</text>
        <dbReference type="Rhea" id="RHEA:62620"/>
        <dbReference type="Rhea" id="RHEA-COMP:10698"/>
        <dbReference type="Rhea" id="RHEA-COMP:10700"/>
        <dbReference type="ChEBI" id="CHEBI:15377"/>
        <dbReference type="ChEBI" id="CHEBI:29950"/>
        <dbReference type="ChEBI" id="CHEBI:30879"/>
        <dbReference type="ChEBI" id="CHEBI:35924"/>
        <dbReference type="ChEBI" id="CHEBI:50058"/>
        <dbReference type="EC" id="1.11.1.24"/>
    </reaction>
</comment>
<keyword evidence="4" id="KW-0049">Antioxidant</keyword>
<comment type="function">
    <text evidence="1">Thiol-specific peroxidase that catalyzes the reduction of hydrogen peroxide and organic hydroperoxides to water and alcohols, respectively. Plays a role in cell protection against oxidative stress by detoxifying peroxides and as sensor of hydrogen peroxide-mediated signaling events.</text>
</comment>
<evidence type="ECO:0000256" key="1">
    <source>
        <dbReference type="ARBA" id="ARBA00003330"/>
    </source>
</evidence>
<evidence type="ECO:0000259" key="12">
    <source>
        <dbReference type="PROSITE" id="PS51352"/>
    </source>
</evidence>
<dbReference type="EC" id="1.11.1.24" evidence="2"/>
<keyword evidence="3" id="KW-0575">Peroxidase</keyword>
<sequence>MSLQTEIADYIASFVAKAPLEVQQLMKQATKNLAESGIAAKAPQQGQQLPAFSLPNQTGKQVSLEALLKEGPAVVTFYRGGWCPYCNLELRAYQQILPQIKALGASLVAITPELPDASLTTTEKNDLEFQVLSDEGAEYAKSLGIVFALPEELRPIYSSFGIEVEQHNGAGQFDLPLAVTYVIAQDGSIASAFIDADYTKRQEPSDLLPVLESLKN</sequence>
<evidence type="ECO:0000256" key="6">
    <source>
        <dbReference type="ARBA" id="ARBA00023157"/>
    </source>
</evidence>
<dbReference type="InterPro" id="IPR036249">
    <property type="entry name" value="Thioredoxin-like_sf"/>
</dbReference>
<dbReference type="PROSITE" id="PS51352">
    <property type="entry name" value="THIOREDOXIN_2"/>
    <property type="match status" value="1"/>
</dbReference>
<dbReference type="RefSeq" id="WP_329775079.1">
    <property type="nucleotide sequence ID" value="NZ_JAYDYW010000006.1"/>
</dbReference>
<evidence type="ECO:0000256" key="11">
    <source>
        <dbReference type="ARBA" id="ARBA00049091"/>
    </source>
</evidence>
<comment type="caution">
    <text evidence="13">The sequence shown here is derived from an EMBL/GenBank/DDBJ whole genome shotgun (WGS) entry which is preliminary data.</text>
</comment>
<evidence type="ECO:0000256" key="8">
    <source>
        <dbReference type="ARBA" id="ARBA00032824"/>
    </source>
</evidence>
<accession>A0ABU7G3V7</accession>
<dbReference type="PANTHER" id="PTHR42801:SF7">
    <property type="entry name" value="SLL1159 PROTEIN"/>
    <property type="match status" value="1"/>
</dbReference>
<keyword evidence="14" id="KW-1185">Reference proteome</keyword>
<comment type="similarity">
    <text evidence="9">Belongs to the peroxiredoxin family. BCP/PrxQ subfamily.</text>
</comment>
<evidence type="ECO:0000256" key="10">
    <source>
        <dbReference type="ARBA" id="ARBA00042639"/>
    </source>
</evidence>
<keyword evidence="5" id="KW-0560">Oxidoreductase</keyword>
<dbReference type="InterPro" id="IPR013766">
    <property type="entry name" value="Thioredoxin_domain"/>
</dbReference>
<dbReference type="Gene3D" id="3.40.30.10">
    <property type="entry name" value="Glutaredoxin"/>
    <property type="match status" value="1"/>
</dbReference>
<name>A0ABU7G3V7_9ALTE</name>
<evidence type="ECO:0000256" key="4">
    <source>
        <dbReference type="ARBA" id="ARBA00022862"/>
    </source>
</evidence>
<evidence type="ECO:0000256" key="7">
    <source>
        <dbReference type="ARBA" id="ARBA00023284"/>
    </source>
</evidence>
<evidence type="ECO:0000256" key="2">
    <source>
        <dbReference type="ARBA" id="ARBA00013017"/>
    </source>
</evidence>
<dbReference type="PANTHER" id="PTHR42801">
    <property type="entry name" value="THIOREDOXIN-DEPENDENT PEROXIDE REDUCTASE"/>
    <property type="match status" value="1"/>
</dbReference>
<organism evidence="13 14">
    <name type="scientific">Agarivorans aestuarii</name>
    <dbReference type="NCBI Taxonomy" id="1563703"/>
    <lineage>
        <taxon>Bacteria</taxon>
        <taxon>Pseudomonadati</taxon>
        <taxon>Pseudomonadota</taxon>
        <taxon>Gammaproteobacteria</taxon>
        <taxon>Alteromonadales</taxon>
        <taxon>Alteromonadaceae</taxon>
        <taxon>Agarivorans</taxon>
    </lineage>
</organism>
<dbReference type="Proteomes" id="UP001310248">
    <property type="component" value="Unassembled WGS sequence"/>
</dbReference>
<feature type="domain" description="Thioredoxin" evidence="12">
    <location>
        <begin position="43"/>
        <end position="216"/>
    </location>
</feature>
<reference evidence="14" key="1">
    <citation type="submission" date="2023-07" db="EMBL/GenBank/DDBJ databases">
        <title>Draft genome sequence of Agarivorans aestuarii strain ZMCS4, a CAZymes producing bacteria isolated from the marine brown algae Clodostephus spongiosus.</title>
        <authorList>
            <person name="Lorente B."/>
            <person name="Cabral C."/>
            <person name="Frias J."/>
            <person name="Faria J."/>
            <person name="Toubarro D."/>
        </authorList>
    </citation>
    <scope>NUCLEOTIDE SEQUENCE [LARGE SCALE GENOMIC DNA]</scope>
    <source>
        <strain evidence="14">ZMCS4</strain>
    </source>
</reference>
<dbReference type="CDD" id="cd02970">
    <property type="entry name" value="PRX_like2"/>
    <property type="match status" value="1"/>
</dbReference>
<dbReference type="InterPro" id="IPR000866">
    <property type="entry name" value="AhpC/TSA"/>
</dbReference>
<evidence type="ECO:0000256" key="9">
    <source>
        <dbReference type="ARBA" id="ARBA00038489"/>
    </source>
</evidence>
<keyword evidence="6" id="KW-1015">Disulfide bond</keyword>
<dbReference type="SUPFAM" id="SSF52833">
    <property type="entry name" value="Thioredoxin-like"/>
    <property type="match status" value="1"/>
</dbReference>
<dbReference type="EMBL" id="JAYDYW010000006">
    <property type="protein sequence ID" value="MEE1673839.1"/>
    <property type="molecule type" value="Genomic_DNA"/>
</dbReference>